<protein>
    <recommendedName>
        <fullName evidence="4">Reverse transcriptase zinc-binding domain-containing protein</fullName>
    </recommendedName>
</protein>
<reference evidence="3" key="1">
    <citation type="journal article" date="2017" name="Front. Plant Sci.">
        <title>Climate Clever Clovers: New Paradigm to Reduce the Environmental Footprint of Ruminants by Breeding Low Methanogenic Forages Utilizing Haplotype Variation.</title>
        <authorList>
            <person name="Kaur P."/>
            <person name="Appels R."/>
            <person name="Bayer P.E."/>
            <person name="Keeble-Gagnere G."/>
            <person name="Wang J."/>
            <person name="Hirakawa H."/>
            <person name="Shirasawa K."/>
            <person name="Vercoe P."/>
            <person name="Stefanova K."/>
            <person name="Durmic Z."/>
            <person name="Nichols P."/>
            <person name="Revell C."/>
            <person name="Isobe S.N."/>
            <person name="Edwards D."/>
            <person name="Erskine W."/>
        </authorList>
    </citation>
    <scope>NUCLEOTIDE SEQUENCE [LARGE SCALE GENOMIC DNA]</scope>
    <source>
        <strain evidence="3">cv. Daliak</strain>
    </source>
</reference>
<evidence type="ECO:0000313" key="2">
    <source>
        <dbReference type="EMBL" id="GAU46639.1"/>
    </source>
</evidence>
<name>A0A2Z6PK64_TRISU</name>
<keyword evidence="3" id="KW-1185">Reference proteome</keyword>
<accession>A0A2Z6PK64</accession>
<dbReference type="OrthoDB" id="696485at2759"/>
<dbReference type="PANTHER" id="PTHR33116">
    <property type="entry name" value="REVERSE TRANSCRIPTASE ZINC-BINDING DOMAIN-CONTAINING PROTEIN-RELATED-RELATED"/>
    <property type="match status" value="1"/>
</dbReference>
<gene>
    <name evidence="2" type="ORF">TSUD_246650</name>
</gene>
<keyword evidence="1" id="KW-1133">Transmembrane helix</keyword>
<dbReference type="Proteomes" id="UP000242715">
    <property type="component" value="Unassembled WGS sequence"/>
</dbReference>
<sequence length="171" mass="20245">MASDFLNCRIGKTPFKYLGLPVGANSRKMSTWEPMLDTIRGRLSSWSCKYIETTIHLFLHCDWVAKVWYEITRWLGFTLIIPPNLAISFAMWATCVSNKKEKKGICLIWNAFMWVVWKTRNRCIFNNMAAICEEVVEQIKVMSWQWFIGRMAKAPCLLYEWKWSPIDCMRR</sequence>
<keyword evidence="1" id="KW-0812">Transmembrane</keyword>
<dbReference type="EMBL" id="DF974234">
    <property type="protein sequence ID" value="GAU46639.1"/>
    <property type="molecule type" value="Genomic_DNA"/>
</dbReference>
<dbReference type="AlphaFoldDB" id="A0A2Z6PK64"/>
<evidence type="ECO:0000256" key="1">
    <source>
        <dbReference type="SAM" id="Phobius"/>
    </source>
</evidence>
<proteinExistence type="predicted"/>
<organism evidence="2 3">
    <name type="scientific">Trifolium subterraneum</name>
    <name type="common">Subterranean clover</name>
    <dbReference type="NCBI Taxonomy" id="3900"/>
    <lineage>
        <taxon>Eukaryota</taxon>
        <taxon>Viridiplantae</taxon>
        <taxon>Streptophyta</taxon>
        <taxon>Embryophyta</taxon>
        <taxon>Tracheophyta</taxon>
        <taxon>Spermatophyta</taxon>
        <taxon>Magnoliopsida</taxon>
        <taxon>eudicotyledons</taxon>
        <taxon>Gunneridae</taxon>
        <taxon>Pentapetalae</taxon>
        <taxon>rosids</taxon>
        <taxon>fabids</taxon>
        <taxon>Fabales</taxon>
        <taxon>Fabaceae</taxon>
        <taxon>Papilionoideae</taxon>
        <taxon>50 kb inversion clade</taxon>
        <taxon>NPAAA clade</taxon>
        <taxon>Hologalegina</taxon>
        <taxon>IRL clade</taxon>
        <taxon>Trifolieae</taxon>
        <taxon>Trifolium</taxon>
    </lineage>
</organism>
<evidence type="ECO:0008006" key="4">
    <source>
        <dbReference type="Google" id="ProtNLM"/>
    </source>
</evidence>
<dbReference type="PANTHER" id="PTHR33116:SF78">
    <property type="entry name" value="OS12G0587133 PROTEIN"/>
    <property type="match status" value="1"/>
</dbReference>
<feature type="transmembrane region" description="Helical" evidence="1">
    <location>
        <begin position="74"/>
        <end position="93"/>
    </location>
</feature>
<evidence type="ECO:0000313" key="3">
    <source>
        <dbReference type="Proteomes" id="UP000242715"/>
    </source>
</evidence>
<keyword evidence="1" id="KW-0472">Membrane</keyword>